<organism evidence="1 2">
    <name type="scientific">Clonorchis sinensis</name>
    <name type="common">Chinese liver fluke</name>
    <dbReference type="NCBI Taxonomy" id="79923"/>
    <lineage>
        <taxon>Eukaryota</taxon>
        <taxon>Metazoa</taxon>
        <taxon>Spiralia</taxon>
        <taxon>Lophotrochozoa</taxon>
        <taxon>Platyhelminthes</taxon>
        <taxon>Trematoda</taxon>
        <taxon>Digenea</taxon>
        <taxon>Opisthorchiida</taxon>
        <taxon>Opisthorchiata</taxon>
        <taxon>Opisthorchiidae</taxon>
        <taxon>Clonorchis</taxon>
    </lineage>
</organism>
<feature type="non-terminal residue" evidence="1">
    <location>
        <position position="360"/>
    </location>
</feature>
<evidence type="ECO:0000313" key="2">
    <source>
        <dbReference type="Proteomes" id="UP000008909"/>
    </source>
</evidence>
<reference evidence="1" key="1">
    <citation type="journal article" date="2011" name="Genome Biol.">
        <title>The draft genome of the carcinogenic human liver fluke Clonorchis sinensis.</title>
        <authorList>
            <person name="Wang X."/>
            <person name="Chen W."/>
            <person name="Huang Y."/>
            <person name="Sun J."/>
            <person name="Men J."/>
            <person name="Liu H."/>
            <person name="Luo F."/>
            <person name="Guo L."/>
            <person name="Lv X."/>
            <person name="Deng C."/>
            <person name="Zhou C."/>
            <person name="Fan Y."/>
            <person name="Li X."/>
            <person name="Huang L."/>
            <person name="Hu Y."/>
            <person name="Liang C."/>
            <person name="Hu X."/>
            <person name="Xu J."/>
            <person name="Yu X."/>
        </authorList>
    </citation>
    <scope>NUCLEOTIDE SEQUENCE [LARGE SCALE GENOMIC DNA]</scope>
    <source>
        <strain evidence="1">Henan</strain>
    </source>
</reference>
<dbReference type="AlphaFoldDB" id="G7Y6Y8"/>
<gene>
    <name evidence="1" type="ORF">CLF_101955</name>
</gene>
<dbReference type="Proteomes" id="UP000008909">
    <property type="component" value="Unassembled WGS sequence"/>
</dbReference>
<keyword evidence="2" id="KW-1185">Reference proteome</keyword>
<accession>G7Y6Y8</accession>
<name>G7Y6Y8_CLOSI</name>
<sequence>MCYRMITTLRLLLASNAPNGMQDSSPPEFSPVVIQLLVLDFYHSRFFTLTQALRTQLAHKGSAEFTSIVGGPQHYDVNKICNSCFGHQTRCRKARLGVNKASEKSSYSATLWKLGGRKMTPHFIGKPISIDRSENATMESVVWEYHSGNSFREVRITREGWTTRDLLCLHFGEFISEILKDRSTQLARRYGFDRCISTSQTYVADHGKRRRSVTVTGHKFQNHHSDQLVVLETPRSTTQRRFLKLHVHRIGRFHYAYDFVTKYDQEVWIKAHGTERDSVLCAEFPSRTIQTSLPRISHKAFKLDSHVAGVEAATWLEQPGSIPALVQPSGGMAARHRKGVTAERPPNLTKLIRMNDRRMY</sequence>
<protein>
    <submittedName>
        <fullName evidence="1">Uncharacterized protein</fullName>
    </submittedName>
</protein>
<dbReference type="EMBL" id="DF142905">
    <property type="protein sequence ID" value="GAA48723.1"/>
    <property type="molecule type" value="Genomic_DNA"/>
</dbReference>
<reference key="2">
    <citation type="submission" date="2011-10" db="EMBL/GenBank/DDBJ databases">
        <title>The genome and transcriptome sequence of Clonorchis sinensis provide insights into the carcinogenic liver fluke.</title>
        <authorList>
            <person name="Wang X."/>
            <person name="Huang Y."/>
            <person name="Chen W."/>
            <person name="Liu H."/>
            <person name="Guo L."/>
            <person name="Chen Y."/>
            <person name="Luo F."/>
            <person name="Zhou W."/>
            <person name="Sun J."/>
            <person name="Mao Q."/>
            <person name="Liang P."/>
            <person name="Zhou C."/>
            <person name="Tian Y."/>
            <person name="Men J."/>
            <person name="Lv X."/>
            <person name="Huang L."/>
            <person name="Zhou J."/>
            <person name="Hu Y."/>
            <person name="Li R."/>
            <person name="Zhang F."/>
            <person name="Lei H."/>
            <person name="Li X."/>
            <person name="Hu X."/>
            <person name="Liang C."/>
            <person name="Xu J."/>
            <person name="Wu Z."/>
            <person name="Yu X."/>
        </authorList>
    </citation>
    <scope>NUCLEOTIDE SEQUENCE</scope>
    <source>
        <strain>Henan</strain>
    </source>
</reference>
<evidence type="ECO:0000313" key="1">
    <source>
        <dbReference type="EMBL" id="GAA48723.1"/>
    </source>
</evidence>
<proteinExistence type="predicted"/>